<name>K4C438_SOLLC</name>
<dbReference type="PANTHER" id="PTHR21529:SF4">
    <property type="entry name" value="TPR AND ANKYRIN REPEAT-CONTAINING PROTEIN 1"/>
    <property type="match status" value="1"/>
</dbReference>
<dbReference type="PhylomeDB" id="K4C438"/>
<keyword evidence="3" id="KW-1185">Reference proteome</keyword>
<dbReference type="PaxDb" id="4081-Solyc06g010120.1.1"/>
<dbReference type="Proteomes" id="UP000004994">
    <property type="component" value="Chromosome 6"/>
</dbReference>
<dbReference type="EnsemblPlants" id="Solyc06g010120.1.1">
    <property type="protein sequence ID" value="Solyc06g010120.1.1"/>
    <property type="gene ID" value="Solyc06g010120.1"/>
</dbReference>
<dbReference type="STRING" id="4081.K4C438"/>
<proteinExistence type="predicted"/>
<accession>K4C438</accession>
<keyword evidence="1" id="KW-0732">Signal</keyword>
<dbReference type="InParanoid" id="K4C438"/>
<evidence type="ECO:0000313" key="2">
    <source>
        <dbReference type="EnsemblPlants" id="Solyc06g010120.1.1"/>
    </source>
</evidence>
<dbReference type="Gramene" id="Solyc06g010120.1.1">
    <property type="protein sequence ID" value="Solyc06g010120.1.1"/>
    <property type="gene ID" value="Solyc06g010120.1"/>
</dbReference>
<evidence type="ECO:0000256" key="1">
    <source>
        <dbReference type="SAM" id="SignalP"/>
    </source>
</evidence>
<reference evidence="2" key="1">
    <citation type="journal article" date="2012" name="Nature">
        <title>The tomato genome sequence provides insights into fleshy fruit evolution.</title>
        <authorList>
            <consortium name="Tomato Genome Consortium"/>
        </authorList>
    </citation>
    <scope>NUCLEOTIDE SEQUENCE [LARGE SCALE GENOMIC DNA]</scope>
    <source>
        <strain evidence="2">cv. Heinz 1706</strain>
    </source>
</reference>
<dbReference type="eggNOG" id="KOG1801">
    <property type="taxonomic scope" value="Eukaryota"/>
</dbReference>
<evidence type="ECO:0000313" key="3">
    <source>
        <dbReference type="Proteomes" id="UP000004994"/>
    </source>
</evidence>
<dbReference type="AlphaFoldDB" id="K4C438"/>
<feature type="signal peptide" evidence="1">
    <location>
        <begin position="1"/>
        <end position="20"/>
    </location>
</feature>
<feature type="chain" id="PRO_5003873617" evidence="1">
    <location>
        <begin position="21"/>
        <end position="194"/>
    </location>
</feature>
<dbReference type="InterPro" id="IPR039904">
    <property type="entry name" value="TRANK1"/>
</dbReference>
<reference evidence="2" key="2">
    <citation type="submission" date="2015-06" db="UniProtKB">
        <authorList>
            <consortium name="EnsemblPlants"/>
        </authorList>
    </citation>
    <scope>IDENTIFICATION</scope>
    <source>
        <strain evidence="2">cv. Heinz 1706</strain>
    </source>
</reference>
<dbReference type="HOGENOM" id="CLU_1404665_0_0_1"/>
<dbReference type="PANTHER" id="PTHR21529">
    <property type="entry name" value="MAMMARY TURMOR VIRUS RECEPTOR HOMOLOG 1, 2 MTVR1, 2"/>
    <property type="match status" value="1"/>
</dbReference>
<sequence length="194" mass="21930">MGVVQWVFLSKYCLWVLGNAATLVKSGSNWKQLVIDSKARGCFFDVKKEYSLTQAIVSATIDFGQIETFLSMDSPLFKTAKWKILFGDNFSKSMARITDTEICKEVISLLVKLSSGWRTSEKHSMLSYSKGSSSKLLEIYSVRNFILPMTWPIDGNYASKISSIQNEADQNLTCQPVVMCLRYKRGSSRCTERV</sequence>
<protein>
    <submittedName>
        <fullName evidence="2">Uncharacterized protein</fullName>
    </submittedName>
</protein>
<organism evidence="2">
    <name type="scientific">Solanum lycopersicum</name>
    <name type="common">Tomato</name>
    <name type="synonym">Lycopersicon esculentum</name>
    <dbReference type="NCBI Taxonomy" id="4081"/>
    <lineage>
        <taxon>Eukaryota</taxon>
        <taxon>Viridiplantae</taxon>
        <taxon>Streptophyta</taxon>
        <taxon>Embryophyta</taxon>
        <taxon>Tracheophyta</taxon>
        <taxon>Spermatophyta</taxon>
        <taxon>Magnoliopsida</taxon>
        <taxon>eudicotyledons</taxon>
        <taxon>Gunneridae</taxon>
        <taxon>Pentapetalae</taxon>
        <taxon>asterids</taxon>
        <taxon>lamiids</taxon>
        <taxon>Solanales</taxon>
        <taxon>Solanaceae</taxon>
        <taxon>Solanoideae</taxon>
        <taxon>Solaneae</taxon>
        <taxon>Solanum</taxon>
        <taxon>Solanum subgen. Lycopersicon</taxon>
    </lineage>
</organism>